<dbReference type="OrthoDB" id="1669814at2759"/>
<evidence type="ECO:0008006" key="7">
    <source>
        <dbReference type="Google" id="ProtNLM"/>
    </source>
</evidence>
<keyword evidence="3" id="KW-0949">S-adenosyl-L-methionine</keyword>
<dbReference type="Proteomes" id="UP000594262">
    <property type="component" value="Unplaced"/>
</dbReference>
<dbReference type="InterPro" id="IPR029063">
    <property type="entry name" value="SAM-dependent_MTases_sf"/>
</dbReference>
<organism evidence="5 6">
    <name type="scientific">Clytia hemisphaerica</name>
    <dbReference type="NCBI Taxonomy" id="252671"/>
    <lineage>
        <taxon>Eukaryota</taxon>
        <taxon>Metazoa</taxon>
        <taxon>Cnidaria</taxon>
        <taxon>Hydrozoa</taxon>
        <taxon>Hydroidolina</taxon>
        <taxon>Leptothecata</taxon>
        <taxon>Obeliida</taxon>
        <taxon>Clytiidae</taxon>
        <taxon>Clytia</taxon>
    </lineage>
</organism>
<dbReference type="SUPFAM" id="SSF53335">
    <property type="entry name" value="S-adenosyl-L-methionine-dependent methyltransferases"/>
    <property type="match status" value="1"/>
</dbReference>
<dbReference type="InterPro" id="IPR002935">
    <property type="entry name" value="SAM_O-MeTrfase"/>
</dbReference>
<keyword evidence="6" id="KW-1185">Reference proteome</keyword>
<dbReference type="PANTHER" id="PTHR10509:SF14">
    <property type="entry name" value="CAFFEOYL-COA O-METHYLTRANSFERASE 3-RELATED"/>
    <property type="match status" value="1"/>
</dbReference>
<name>A0A7M5XIP3_9CNID</name>
<proteinExistence type="inferred from homology"/>
<dbReference type="AlphaFoldDB" id="A0A7M5XIP3"/>
<dbReference type="GO" id="GO:0008171">
    <property type="term" value="F:O-methyltransferase activity"/>
    <property type="evidence" value="ECO:0007669"/>
    <property type="project" value="InterPro"/>
</dbReference>
<keyword evidence="1" id="KW-0489">Methyltransferase</keyword>
<reference evidence="5" key="1">
    <citation type="submission" date="2021-01" db="UniProtKB">
        <authorList>
            <consortium name="EnsemblMetazoa"/>
        </authorList>
    </citation>
    <scope>IDENTIFICATION</scope>
</reference>
<evidence type="ECO:0000256" key="4">
    <source>
        <dbReference type="ARBA" id="ARBA00023453"/>
    </source>
</evidence>
<dbReference type="RefSeq" id="XP_066935669.1">
    <property type="nucleotide sequence ID" value="XM_067079568.1"/>
</dbReference>
<sequence>MEYVNESTILKELRESVSKENKEENNPAQEQFVRMLIKISGGKKCLVVGKQTGYSVLSAAQSLPEGGQVFGVDFHQEYVDEAYKEFFEKSKVQDKIKTIIGNHLDVMDELTRDHHDETFDVIYLVNGDVLQCANYVERAYVLSKFNGVVVIGKNMTGDKAVLDKLHKQLKGDSRFDMSVLESGSLTVLRKVSPQ</sequence>
<comment type="similarity">
    <text evidence="4">Belongs to the class I-like SAM-binding methyltransferase superfamily. Cation-dependent O-methyltransferase family.</text>
</comment>
<dbReference type="GO" id="GO:0032259">
    <property type="term" value="P:methylation"/>
    <property type="evidence" value="ECO:0007669"/>
    <property type="project" value="UniProtKB-KW"/>
</dbReference>
<dbReference type="GeneID" id="136823388"/>
<dbReference type="InterPro" id="IPR050362">
    <property type="entry name" value="Cation-dep_OMT"/>
</dbReference>
<accession>A0A7M5XIP3</accession>
<dbReference type="GO" id="GO:0008757">
    <property type="term" value="F:S-adenosylmethionine-dependent methyltransferase activity"/>
    <property type="evidence" value="ECO:0007669"/>
    <property type="project" value="TreeGrafter"/>
</dbReference>
<protein>
    <recommendedName>
        <fullName evidence="7">O-methyltransferase</fullName>
    </recommendedName>
</protein>
<evidence type="ECO:0000256" key="3">
    <source>
        <dbReference type="ARBA" id="ARBA00022691"/>
    </source>
</evidence>
<evidence type="ECO:0000256" key="1">
    <source>
        <dbReference type="ARBA" id="ARBA00022603"/>
    </source>
</evidence>
<evidence type="ECO:0000313" key="6">
    <source>
        <dbReference type="Proteomes" id="UP000594262"/>
    </source>
</evidence>
<dbReference type="Gene3D" id="3.40.50.150">
    <property type="entry name" value="Vaccinia Virus protein VP39"/>
    <property type="match status" value="1"/>
</dbReference>
<evidence type="ECO:0000256" key="2">
    <source>
        <dbReference type="ARBA" id="ARBA00022679"/>
    </source>
</evidence>
<dbReference type="PANTHER" id="PTHR10509">
    <property type="entry name" value="O-METHYLTRANSFERASE-RELATED"/>
    <property type="match status" value="1"/>
</dbReference>
<keyword evidence="2" id="KW-0808">Transferase</keyword>
<dbReference type="EnsemblMetazoa" id="CLYHEMT022458.1">
    <property type="protein sequence ID" value="CLYHEMP022458.1"/>
    <property type="gene ID" value="CLYHEMG022458"/>
</dbReference>
<dbReference type="Pfam" id="PF01596">
    <property type="entry name" value="Methyltransf_3"/>
    <property type="match status" value="1"/>
</dbReference>
<dbReference type="PROSITE" id="PS51682">
    <property type="entry name" value="SAM_OMT_I"/>
    <property type="match status" value="1"/>
</dbReference>
<evidence type="ECO:0000313" key="5">
    <source>
        <dbReference type="EnsemblMetazoa" id="CLYHEMP022458.1"/>
    </source>
</evidence>